<evidence type="ECO:0000256" key="5">
    <source>
        <dbReference type="ARBA" id="ARBA00023136"/>
    </source>
</evidence>
<organism evidence="7 8">
    <name type="scientific">Prosthecobacter vanneervenii</name>
    <dbReference type="NCBI Taxonomy" id="48466"/>
    <lineage>
        <taxon>Bacteria</taxon>
        <taxon>Pseudomonadati</taxon>
        <taxon>Verrucomicrobiota</taxon>
        <taxon>Verrucomicrobiia</taxon>
        <taxon>Verrucomicrobiales</taxon>
        <taxon>Verrucomicrobiaceae</taxon>
        <taxon>Prosthecobacter</taxon>
    </lineage>
</organism>
<dbReference type="RefSeq" id="WP_184341337.1">
    <property type="nucleotide sequence ID" value="NZ_JACHIG010000008.1"/>
</dbReference>
<keyword evidence="3 6" id="KW-0812">Transmembrane</keyword>
<dbReference type="Pfam" id="PF03706">
    <property type="entry name" value="LPG_synthase_TM"/>
    <property type="match status" value="1"/>
</dbReference>
<evidence type="ECO:0000256" key="4">
    <source>
        <dbReference type="ARBA" id="ARBA00022989"/>
    </source>
</evidence>
<feature type="transmembrane region" description="Helical" evidence="6">
    <location>
        <begin position="296"/>
        <end position="321"/>
    </location>
</feature>
<sequence length="336" mass="36437">MKRLISISLRLLISGVLLALLFREHDLIADIVPRLRALLTNWPWTLAGIAVAFLALFLAAMRWHIILRGQVPDLPFRIVLHTELISAFFNISSVGVVGGDTYKIMSLSRRLPGQTMPVSVALVLDHLTGLISVAFLFGTCMLLRASHWSELGYDLRMLFTGYGTYVGGGLAGLIISWISFKPNLLAWGRRTFPGTMGHPKLAGILARAEQVHDVFALLWRRTLSAAVVSTGMHTAFFMSFYCGLRAVGGSAPVLDVLTAMPVVDAAASLPVSISGLGVRERTFEALLAGLAHVPEAVGVSASLAGWIFNLFWGVIGGVLFLRVRHTVHISSQPQCA</sequence>
<feature type="transmembrane region" description="Helical" evidence="6">
    <location>
        <begin position="256"/>
        <end position="276"/>
    </location>
</feature>
<evidence type="ECO:0000256" key="6">
    <source>
        <dbReference type="SAM" id="Phobius"/>
    </source>
</evidence>
<proteinExistence type="predicted"/>
<feature type="transmembrane region" description="Helical" evidence="6">
    <location>
        <begin position="118"/>
        <end position="143"/>
    </location>
</feature>
<evidence type="ECO:0008006" key="9">
    <source>
        <dbReference type="Google" id="ProtNLM"/>
    </source>
</evidence>
<evidence type="ECO:0000313" key="8">
    <source>
        <dbReference type="Proteomes" id="UP000590740"/>
    </source>
</evidence>
<evidence type="ECO:0000256" key="1">
    <source>
        <dbReference type="ARBA" id="ARBA00004651"/>
    </source>
</evidence>
<comment type="caution">
    <text evidence="7">The sequence shown here is derived from an EMBL/GenBank/DDBJ whole genome shotgun (WGS) entry which is preliminary data.</text>
</comment>
<dbReference type="GO" id="GO:0005886">
    <property type="term" value="C:plasma membrane"/>
    <property type="evidence" value="ECO:0007669"/>
    <property type="project" value="UniProtKB-SubCell"/>
</dbReference>
<evidence type="ECO:0000313" key="7">
    <source>
        <dbReference type="EMBL" id="MBB5033981.1"/>
    </source>
</evidence>
<protein>
    <recommendedName>
        <fullName evidence="9">Flippase-like domain-containing protein</fullName>
    </recommendedName>
</protein>
<gene>
    <name evidence="7" type="ORF">HNQ65_003572</name>
</gene>
<dbReference type="InterPro" id="IPR022791">
    <property type="entry name" value="L-PG_synthase/AglD"/>
</dbReference>
<feature type="transmembrane region" description="Helical" evidence="6">
    <location>
        <begin position="45"/>
        <end position="66"/>
    </location>
</feature>
<comment type="subcellular location">
    <subcellularLocation>
        <location evidence="1">Cell membrane</location>
        <topology evidence="1">Multi-pass membrane protein</topology>
    </subcellularLocation>
</comment>
<keyword evidence="4 6" id="KW-1133">Transmembrane helix</keyword>
<keyword evidence="2" id="KW-1003">Cell membrane</keyword>
<keyword evidence="8" id="KW-1185">Reference proteome</keyword>
<dbReference type="PANTHER" id="PTHR40277:SF1">
    <property type="entry name" value="BLL5419 PROTEIN"/>
    <property type="match status" value="1"/>
</dbReference>
<evidence type="ECO:0000256" key="2">
    <source>
        <dbReference type="ARBA" id="ARBA00022475"/>
    </source>
</evidence>
<evidence type="ECO:0000256" key="3">
    <source>
        <dbReference type="ARBA" id="ARBA00022692"/>
    </source>
</evidence>
<feature type="transmembrane region" description="Helical" evidence="6">
    <location>
        <begin position="223"/>
        <end position="244"/>
    </location>
</feature>
<accession>A0A7W8DLM1</accession>
<dbReference type="EMBL" id="JACHIG010000008">
    <property type="protein sequence ID" value="MBB5033981.1"/>
    <property type="molecule type" value="Genomic_DNA"/>
</dbReference>
<feature type="transmembrane region" description="Helical" evidence="6">
    <location>
        <begin position="78"/>
        <end position="98"/>
    </location>
</feature>
<name>A0A7W8DLM1_9BACT</name>
<keyword evidence="5 6" id="KW-0472">Membrane</keyword>
<reference evidence="7 8" key="1">
    <citation type="submission" date="2020-08" db="EMBL/GenBank/DDBJ databases">
        <title>Genomic Encyclopedia of Type Strains, Phase IV (KMG-IV): sequencing the most valuable type-strain genomes for metagenomic binning, comparative biology and taxonomic classification.</title>
        <authorList>
            <person name="Goeker M."/>
        </authorList>
    </citation>
    <scope>NUCLEOTIDE SEQUENCE [LARGE SCALE GENOMIC DNA]</scope>
    <source>
        <strain evidence="7 8">DSM 12252</strain>
    </source>
</reference>
<dbReference type="Proteomes" id="UP000590740">
    <property type="component" value="Unassembled WGS sequence"/>
</dbReference>
<dbReference type="PANTHER" id="PTHR40277">
    <property type="entry name" value="BLL5419 PROTEIN"/>
    <property type="match status" value="1"/>
</dbReference>
<dbReference type="AlphaFoldDB" id="A0A7W8DLM1"/>
<feature type="transmembrane region" description="Helical" evidence="6">
    <location>
        <begin position="155"/>
        <end position="180"/>
    </location>
</feature>